<dbReference type="RefSeq" id="WP_239177947.1">
    <property type="nucleotide sequence ID" value="NZ_BAABFG010000005.1"/>
</dbReference>
<dbReference type="CDD" id="cd00038">
    <property type="entry name" value="CAP_ED"/>
    <property type="match status" value="1"/>
</dbReference>
<evidence type="ECO:0000259" key="5">
    <source>
        <dbReference type="PROSITE" id="PS51063"/>
    </source>
</evidence>
<dbReference type="PROSITE" id="PS50042">
    <property type="entry name" value="CNMP_BINDING_3"/>
    <property type="match status" value="1"/>
</dbReference>
<keyword evidence="2" id="KW-0238">DNA-binding</keyword>
<gene>
    <name evidence="6" type="ORF">BJY16_008594</name>
</gene>
<dbReference type="InterPro" id="IPR036390">
    <property type="entry name" value="WH_DNA-bd_sf"/>
</dbReference>
<dbReference type="PROSITE" id="PS51063">
    <property type="entry name" value="HTH_CRP_2"/>
    <property type="match status" value="1"/>
</dbReference>
<dbReference type="InterPro" id="IPR000595">
    <property type="entry name" value="cNMP-bd_dom"/>
</dbReference>
<accession>A0A7W7H6X8</accession>
<organism evidence="6 7">
    <name type="scientific">Actinoplanes octamycinicus</name>
    <dbReference type="NCBI Taxonomy" id="135948"/>
    <lineage>
        <taxon>Bacteria</taxon>
        <taxon>Bacillati</taxon>
        <taxon>Actinomycetota</taxon>
        <taxon>Actinomycetes</taxon>
        <taxon>Micromonosporales</taxon>
        <taxon>Micromonosporaceae</taxon>
        <taxon>Actinoplanes</taxon>
    </lineage>
</organism>
<dbReference type="InterPro" id="IPR014710">
    <property type="entry name" value="RmlC-like_jellyroll"/>
</dbReference>
<dbReference type="Pfam" id="PF13545">
    <property type="entry name" value="HTH_Crp_2"/>
    <property type="match status" value="1"/>
</dbReference>
<dbReference type="GO" id="GO:0005829">
    <property type="term" value="C:cytosol"/>
    <property type="evidence" value="ECO:0007669"/>
    <property type="project" value="TreeGrafter"/>
</dbReference>
<dbReference type="PANTHER" id="PTHR24567:SF74">
    <property type="entry name" value="HTH-TYPE TRANSCRIPTIONAL REGULATOR ARCR"/>
    <property type="match status" value="1"/>
</dbReference>
<comment type="caution">
    <text evidence="6">The sequence shown here is derived from an EMBL/GenBank/DDBJ whole genome shotgun (WGS) entry which is preliminary data.</text>
</comment>
<dbReference type="EMBL" id="JACHNB010000001">
    <property type="protein sequence ID" value="MBB4745135.1"/>
    <property type="molecule type" value="Genomic_DNA"/>
</dbReference>
<name>A0A7W7H6X8_9ACTN</name>
<sequence length="245" mass="26278">MVEWTRHDVLGVIVTAAAPRRPNPWAPGTFLGSLPTEVALALVADSVKRPFPAGRALLREGDRDTHVVLLIRGFVKATTAVDGVETLLGIRIPGEVVGEIGALTGEPRTATVTACGPVTAGQVNRGDFEAFLRRRQDASALIAAAMARQLRWANRRRTDFAAFPAHIRLARLLAEIADVCGRPRPDGGVEIAVPLSQPDLASMIAIAQATVQKALHELRDAGLIATGYRRLVITDLEKLRLAAEL</sequence>
<keyword evidence="1" id="KW-0805">Transcription regulation</keyword>
<reference evidence="6 7" key="1">
    <citation type="submission" date="2020-08" db="EMBL/GenBank/DDBJ databases">
        <title>Sequencing the genomes of 1000 actinobacteria strains.</title>
        <authorList>
            <person name="Klenk H.-P."/>
        </authorList>
    </citation>
    <scope>NUCLEOTIDE SEQUENCE [LARGE SCALE GENOMIC DNA]</scope>
    <source>
        <strain evidence="6 7">DSM 45809</strain>
    </source>
</reference>
<dbReference type="AlphaFoldDB" id="A0A7W7H6X8"/>
<evidence type="ECO:0000256" key="1">
    <source>
        <dbReference type="ARBA" id="ARBA00023015"/>
    </source>
</evidence>
<feature type="domain" description="Cyclic nucleotide-binding" evidence="4">
    <location>
        <begin position="30"/>
        <end position="132"/>
    </location>
</feature>
<dbReference type="InterPro" id="IPR012318">
    <property type="entry name" value="HTH_CRP"/>
</dbReference>
<dbReference type="GO" id="GO:0003700">
    <property type="term" value="F:DNA-binding transcription factor activity"/>
    <property type="evidence" value="ECO:0007669"/>
    <property type="project" value="TreeGrafter"/>
</dbReference>
<evidence type="ECO:0000313" key="7">
    <source>
        <dbReference type="Proteomes" id="UP000546162"/>
    </source>
</evidence>
<dbReference type="SMART" id="SM00419">
    <property type="entry name" value="HTH_CRP"/>
    <property type="match status" value="1"/>
</dbReference>
<dbReference type="Proteomes" id="UP000546162">
    <property type="component" value="Unassembled WGS sequence"/>
</dbReference>
<proteinExistence type="predicted"/>
<keyword evidence="3" id="KW-0804">Transcription</keyword>
<dbReference type="Gene3D" id="1.10.10.10">
    <property type="entry name" value="Winged helix-like DNA-binding domain superfamily/Winged helix DNA-binding domain"/>
    <property type="match status" value="1"/>
</dbReference>
<evidence type="ECO:0000259" key="4">
    <source>
        <dbReference type="PROSITE" id="PS50042"/>
    </source>
</evidence>
<dbReference type="SMART" id="SM00100">
    <property type="entry name" value="cNMP"/>
    <property type="match status" value="1"/>
</dbReference>
<protein>
    <submittedName>
        <fullName evidence="6">CRP-like cAMP-binding protein</fullName>
    </submittedName>
</protein>
<dbReference type="GO" id="GO:0003677">
    <property type="term" value="F:DNA binding"/>
    <property type="evidence" value="ECO:0007669"/>
    <property type="project" value="UniProtKB-KW"/>
</dbReference>
<evidence type="ECO:0000256" key="3">
    <source>
        <dbReference type="ARBA" id="ARBA00023163"/>
    </source>
</evidence>
<evidence type="ECO:0000256" key="2">
    <source>
        <dbReference type="ARBA" id="ARBA00023125"/>
    </source>
</evidence>
<dbReference type="Gene3D" id="2.60.120.10">
    <property type="entry name" value="Jelly Rolls"/>
    <property type="match status" value="1"/>
</dbReference>
<dbReference type="InterPro" id="IPR050397">
    <property type="entry name" value="Env_Response_Regulators"/>
</dbReference>
<keyword evidence="7" id="KW-1185">Reference proteome</keyword>
<dbReference type="Pfam" id="PF00027">
    <property type="entry name" value="cNMP_binding"/>
    <property type="match status" value="1"/>
</dbReference>
<dbReference type="InterPro" id="IPR018490">
    <property type="entry name" value="cNMP-bd_dom_sf"/>
</dbReference>
<evidence type="ECO:0000313" key="6">
    <source>
        <dbReference type="EMBL" id="MBB4745135.1"/>
    </source>
</evidence>
<feature type="domain" description="HTH crp-type" evidence="5">
    <location>
        <begin position="163"/>
        <end position="237"/>
    </location>
</feature>
<dbReference type="SUPFAM" id="SSF46785">
    <property type="entry name" value="Winged helix' DNA-binding domain"/>
    <property type="match status" value="1"/>
</dbReference>
<dbReference type="PANTHER" id="PTHR24567">
    <property type="entry name" value="CRP FAMILY TRANSCRIPTIONAL REGULATORY PROTEIN"/>
    <property type="match status" value="1"/>
</dbReference>
<dbReference type="InterPro" id="IPR036388">
    <property type="entry name" value="WH-like_DNA-bd_sf"/>
</dbReference>
<dbReference type="SUPFAM" id="SSF51206">
    <property type="entry name" value="cAMP-binding domain-like"/>
    <property type="match status" value="1"/>
</dbReference>